<reference evidence="1" key="1">
    <citation type="submission" date="2020-07" db="EMBL/GenBank/DDBJ databases">
        <title>Huge and variable diversity of episymbiotic CPR bacteria and DPANN archaea in groundwater ecosystems.</title>
        <authorList>
            <person name="He C.Y."/>
            <person name="Keren R."/>
            <person name="Whittaker M."/>
            <person name="Farag I.F."/>
            <person name="Doudna J."/>
            <person name="Cate J.H.D."/>
            <person name="Banfield J.F."/>
        </authorList>
    </citation>
    <scope>NUCLEOTIDE SEQUENCE</scope>
    <source>
        <strain evidence="1">NC_groundwater_1813_Pr3_B-0.1um_71_17</strain>
    </source>
</reference>
<protein>
    <submittedName>
        <fullName evidence="1">Uncharacterized protein</fullName>
    </submittedName>
</protein>
<proteinExistence type="predicted"/>
<dbReference type="EMBL" id="JACRIW010000041">
    <property type="protein sequence ID" value="MBI5169099.1"/>
    <property type="molecule type" value="Genomic_DNA"/>
</dbReference>
<dbReference type="Proteomes" id="UP000696931">
    <property type="component" value="Unassembled WGS sequence"/>
</dbReference>
<name>A0A933SB65_UNCEI</name>
<accession>A0A933SB65</accession>
<evidence type="ECO:0000313" key="2">
    <source>
        <dbReference type="Proteomes" id="UP000696931"/>
    </source>
</evidence>
<evidence type="ECO:0000313" key="1">
    <source>
        <dbReference type="EMBL" id="MBI5169099.1"/>
    </source>
</evidence>
<sequence>LFGSGDFTDVAGSGLGIDFVGNWAGESGGPALRSELVMHRLESASYVTSGTFLFEPITGTYETTQDVAWFGIGPAWDFDRPGGRAELYVLAARGDVSATGSGVRINVAGEDPEGGAMWFAVAGASFEARPASGGPGIAFGAELVRGGHATVWDSPPVTAVEGGWVQRTRGTTVSGFALRAGLVFHRIPRR</sequence>
<comment type="caution">
    <text evidence="1">The sequence shown here is derived from an EMBL/GenBank/DDBJ whole genome shotgun (WGS) entry which is preliminary data.</text>
</comment>
<feature type="non-terminal residue" evidence="1">
    <location>
        <position position="1"/>
    </location>
</feature>
<gene>
    <name evidence="1" type="ORF">HZA61_06400</name>
</gene>
<organism evidence="1 2">
    <name type="scientific">Eiseniibacteriota bacterium</name>
    <dbReference type="NCBI Taxonomy" id="2212470"/>
    <lineage>
        <taxon>Bacteria</taxon>
        <taxon>Candidatus Eiseniibacteriota</taxon>
    </lineage>
</organism>
<dbReference type="AlphaFoldDB" id="A0A933SB65"/>